<gene>
    <name evidence="2" type="ORF">M011DRAFT_514777</name>
</gene>
<dbReference type="OrthoDB" id="3800116at2759"/>
<keyword evidence="3" id="KW-1185">Reference proteome</keyword>
<dbReference type="AlphaFoldDB" id="A0A6A6VJE0"/>
<dbReference type="EMBL" id="MU006567">
    <property type="protein sequence ID" value="KAF2749237.1"/>
    <property type="molecule type" value="Genomic_DNA"/>
</dbReference>
<sequence length="269" mass="30734">MPSSTYPIHTYPLTHNTPITHTARLHTHVTRDPDEEYKYLKTRHTLDQHLCQRIPAGTSTSASSSLTSTGSSRKSRNNRTPSPYSTSSSRDDRVHRSEMRYATRKALDRGVGVGGSSWDWVDDDEADAMNCKSEIPQRYLDEFNRRWYEDDIKHNRVAYASDTNRTAPWRQPGSVYFDDGPRGVEGMMQYVGEYRQSIDPGNNVDVRPQLLRSKFSFDADSEDEGSEDSGRSSGKWRVEMWVKMWVKKSVGKTIKRVDSCMTDASGGRY</sequence>
<evidence type="ECO:0000256" key="1">
    <source>
        <dbReference type="SAM" id="MobiDB-lite"/>
    </source>
</evidence>
<organism evidence="2 3">
    <name type="scientific">Sporormia fimetaria CBS 119925</name>
    <dbReference type="NCBI Taxonomy" id="1340428"/>
    <lineage>
        <taxon>Eukaryota</taxon>
        <taxon>Fungi</taxon>
        <taxon>Dikarya</taxon>
        <taxon>Ascomycota</taxon>
        <taxon>Pezizomycotina</taxon>
        <taxon>Dothideomycetes</taxon>
        <taxon>Pleosporomycetidae</taxon>
        <taxon>Pleosporales</taxon>
        <taxon>Sporormiaceae</taxon>
        <taxon>Sporormia</taxon>
    </lineage>
</organism>
<name>A0A6A6VJE0_9PLEO</name>
<reference evidence="2" key="1">
    <citation type="journal article" date="2020" name="Stud. Mycol.">
        <title>101 Dothideomycetes genomes: a test case for predicting lifestyles and emergence of pathogens.</title>
        <authorList>
            <person name="Haridas S."/>
            <person name="Albert R."/>
            <person name="Binder M."/>
            <person name="Bloem J."/>
            <person name="Labutti K."/>
            <person name="Salamov A."/>
            <person name="Andreopoulos B."/>
            <person name="Baker S."/>
            <person name="Barry K."/>
            <person name="Bills G."/>
            <person name="Bluhm B."/>
            <person name="Cannon C."/>
            <person name="Castanera R."/>
            <person name="Culley D."/>
            <person name="Daum C."/>
            <person name="Ezra D."/>
            <person name="Gonzalez J."/>
            <person name="Henrissat B."/>
            <person name="Kuo A."/>
            <person name="Liang C."/>
            <person name="Lipzen A."/>
            <person name="Lutzoni F."/>
            <person name="Magnuson J."/>
            <person name="Mondo S."/>
            <person name="Nolan M."/>
            <person name="Ohm R."/>
            <person name="Pangilinan J."/>
            <person name="Park H.-J."/>
            <person name="Ramirez L."/>
            <person name="Alfaro M."/>
            <person name="Sun H."/>
            <person name="Tritt A."/>
            <person name="Yoshinaga Y."/>
            <person name="Zwiers L.-H."/>
            <person name="Turgeon B."/>
            <person name="Goodwin S."/>
            <person name="Spatafora J."/>
            <person name="Crous P."/>
            <person name="Grigoriev I."/>
        </authorList>
    </citation>
    <scope>NUCLEOTIDE SEQUENCE</scope>
    <source>
        <strain evidence="2">CBS 119925</strain>
    </source>
</reference>
<accession>A0A6A6VJE0</accession>
<feature type="compositionally biased region" description="Low complexity" evidence="1">
    <location>
        <begin position="56"/>
        <end position="88"/>
    </location>
</feature>
<evidence type="ECO:0000313" key="3">
    <source>
        <dbReference type="Proteomes" id="UP000799440"/>
    </source>
</evidence>
<evidence type="ECO:0000313" key="2">
    <source>
        <dbReference type="EMBL" id="KAF2749237.1"/>
    </source>
</evidence>
<proteinExistence type="predicted"/>
<feature type="region of interest" description="Disordered" evidence="1">
    <location>
        <begin position="54"/>
        <end position="96"/>
    </location>
</feature>
<protein>
    <submittedName>
        <fullName evidence="2">Uncharacterized protein</fullName>
    </submittedName>
</protein>
<dbReference type="Proteomes" id="UP000799440">
    <property type="component" value="Unassembled WGS sequence"/>
</dbReference>